<feature type="compositionally biased region" description="Low complexity" evidence="1">
    <location>
        <begin position="30"/>
        <end position="50"/>
    </location>
</feature>
<dbReference type="EMBL" id="MU865334">
    <property type="protein sequence ID" value="KAK4227211.1"/>
    <property type="molecule type" value="Genomic_DNA"/>
</dbReference>
<proteinExistence type="predicted"/>
<gene>
    <name evidence="2" type="ORF">QBC38DRAFT_478241</name>
</gene>
<evidence type="ECO:0000256" key="1">
    <source>
        <dbReference type="SAM" id="MobiDB-lite"/>
    </source>
</evidence>
<dbReference type="Proteomes" id="UP001301958">
    <property type="component" value="Unassembled WGS sequence"/>
</dbReference>
<keyword evidence="3" id="KW-1185">Reference proteome</keyword>
<organism evidence="2 3">
    <name type="scientific">Podospora fimiseda</name>
    <dbReference type="NCBI Taxonomy" id="252190"/>
    <lineage>
        <taxon>Eukaryota</taxon>
        <taxon>Fungi</taxon>
        <taxon>Dikarya</taxon>
        <taxon>Ascomycota</taxon>
        <taxon>Pezizomycotina</taxon>
        <taxon>Sordariomycetes</taxon>
        <taxon>Sordariomycetidae</taxon>
        <taxon>Sordariales</taxon>
        <taxon>Podosporaceae</taxon>
        <taxon>Podospora</taxon>
    </lineage>
</organism>
<sequence length="367" mass="38111">MPGLTLATGANPAAAVPAASASSGRHRARSGSSPRTNNTAATTASRTSSPTRPPISPITPTLAPSQLAHNHNRTVTAIPPPTIPLGPPPPPISQAPKPETNRDKNNAAAATTAAIPDFALGRPAFTHSTHPAQQSSIPPPPAQPIIDFDNNPDVLALKSSIAILQLQRARATGDMQALSRAKEAALADPEAFIADLTAGRISISGGQPSLFGPPNATNPSSSDDEENEDDSSSDSDSDLDPEIKAEDGASPKRKRKNQTRRKGEGEEGPAAWRNLPKPQNIVRCPPINWSQYGVVGESLDKLHAEQVAAPTPGAPVVLGPGGTYEFKAGDSQAGASTSEKPQRLVGIAAPYVPGRDKLEKKGRGGRR</sequence>
<protein>
    <submittedName>
        <fullName evidence="2">Uncharacterized protein</fullName>
    </submittedName>
</protein>
<reference evidence="2" key="1">
    <citation type="journal article" date="2023" name="Mol. Phylogenet. Evol.">
        <title>Genome-scale phylogeny and comparative genomics of the fungal order Sordariales.</title>
        <authorList>
            <person name="Hensen N."/>
            <person name="Bonometti L."/>
            <person name="Westerberg I."/>
            <person name="Brannstrom I.O."/>
            <person name="Guillou S."/>
            <person name="Cros-Aarteil S."/>
            <person name="Calhoun S."/>
            <person name="Haridas S."/>
            <person name="Kuo A."/>
            <person name="Mondo S."/>
            <person name="Pangilinan J."/>
            <person name="Riley R."/>
            <person name="LaButti K."/>
            <person name="Andreopoulos B."/>
            <person name="Lipzen A."/>
            <person name="Chen C."/>
            <person name="Yan M."/>
            <person name="Daum C."/>
            <person name="Ng V."/>
            <person name="Clum A."/>
            <person name="Steindorff A."/>
            <person name="Ohm R.A."/>
            <person name="Martin F."/>
            <person name="Silar P."/>
            <person name="Natvig D.O."/>
            <person name="Lalanne C."/>
            <person name="Gautier V."/>
            <person name="Ament-Velasquez S.L."/>
            <person name="Kruys A."/>
            <person name="Hutchinson M.I."/>
            <person name="Powell A.J."/>
            <person name="Barry K."/>
            <person name="Miller A.N."/>
            <person name="Grigoriev I.V."/>
            <person name="Debuchy R."/>
            <person name="Gladieux P."/>
            <person name="Hiltunen Thoren M."/>
            <person name="Johannesson H."/>
        </authorList>
    </citation>
    <scope>NUCLEOTIDE SEQUENCE</scope>
    <source>
        <strain evidence="2">CBS 990.96</strain>
    </source>
</reference>
<feature type="region of interest" description="Disordered" evidence="1">
    <location>
        <begin position="1"/>
        <end position="148"/>
    </location>
</feature>
<feature type="compositionally biased region" description="Basic residues" evidence="1">
    <location>
        <begin position="251"/>
        <end position="260"/>
    </location>
</feature>
<accession>A0AAN7BP91</accession>
<feature type="region of interest" description="Disordered" evidence="1">
    <location>
        <begin position="203"/>
        <end position="282"/>
    </location>
</feature>
<feature type="compositionally biased region" description="Polar residues" evidence="1">
    <location>
        <begin position="62"/>
        <end position="75"/>
    </location>
</feature>
<reference evidence="2" key="2">
    <citation type="submission" date="2023-05" db="EMBL/GenBank/DDBJ databases">
        <authorList>
            <consortium name="Lawrence Berkeley National Laboratory"/>
            <person name="Steindorff A."/>
            <person name="Hensen N."/>
            <person name="Bonometti L."/>
            <person name="Westerberg I."/>
            <person name="Brannstrom I.O."/>
            <person name="Guillou S."/>
            <person name="Cros-Aarteil S."/>
            <person name="Calhoun S."/>
            <person name="Haridas S."/>
            <person name="Kuo A."/>
            <person name="Mondo S."/>
            <person name="Pangilinan J."/>
            <person name="Riley R."/>
            <person name="Labutti K."/>
            <person name="Andreopoulos B."/>
            <person name="Lipzen A."/>
            <person name="Chen C."/>
            <person name="Yanf M."/>
            <person name="Daum C."/>
            <person name="Ng V."/>
            <person name="Clum A."/>
            <person name="Ohm R."/>
            <person name="Martin F."/>
            <person name="Silar P."/>
            <person name="Natvig D."/>
            <person name="Lalanne C."/>
            <person name="Gautier V."/>
            <person name="Ament-Velasquez S.L."/>
            <person name="Kruys A."/>
            <person name="Hutchinson M.I."/>
            <person name="Powell A.J."/>
            <person name="Barry K."/>
            <person name="Miller A.N."/>
            <person name="Grigoriev I.V."/>
            <person name="Debuchy R."/>
            <person name="Gladieux P."/>
            <person name="Thoren M.H."/>
            <person name="Johannesson H."/>
        </authorList>
    </citation>
    <scope>NUCLEOTIDE SEQUENCE</scope>
    <source>
        <strain evidence="2">CBS 990.96</strain>
    </source>
</reference>
<dbReference type="PANTHER" id="PTHR22705">
    <property type="entry name" value="ZINC FINGER, ZZ DOMAIN CONTAINING 3"/>
    <property type="match status" value="1"/>
</dbReference>
<name>A0AAN7BP91_9PEZI</name>
<comment type="caution">
    <text evidence="2">The sequence shown here is derived from an EMBL/GenBank/DDBJ whole genome shotgun (WGS) entry which is preliminary data.</text>
</comment>
<feature type="compositionally biased region" description="Low complexity" evidence="1">
    <location>
        <begin position="1"/>
        <end position="23"/>
    </location>
</feature>
<feature type="compositionally biased region" description="Basic and acidic residues" evidence="1">
    <location>
        <begin position="241"/>
        <end position="250"/>
    </location>
</feature>
<feature type="compositionally biased region" description="Pro residues" evidence="1">
    <location>
        <begin position="78"/>
        <end position="93"/>
    </location>
</feature>
<evidence type="ECO:0000313" key="2">
    <source>
        <dbReference type="EMBL" id="KAK4227211.1"/>
    </source>
</evidence>
<dbReference type="AlphaFoldDB" id="A0AAN7BP91"/>
<dbReference type="PANTHER" id="PTHR22705:SF0">
    <property type="entry name" value="ZZ-TYPE ZINC FINGER-CONTAINING PROTEIN 3"/>
    <property type="match status" value="1"/>
</dbReference>
<dbReference type="InterPro" id="IPR037830">
    <property type="entry name" value="ZZZ3"/>
</dbReference>
<feature type="compositionally biased region" description="Acidic residues" evidence="1">
    <location>
        <begin position="222"/>
        <end position="240"/>
    </location>
</feature>
<evidence type="ECO:0000313" key="3">
    <source>
        <dbReference type="Proteomes" id="UP001301958"/>
    </source>
</evidence>